<dbReference type="Proteomes" id="UP000075883">
    <property type="component" value="Unassembled WGS sequence"/>
</dbReference>
<evidence type="ECO:0000256" key="1">
    <source>
        <dbReference type="SAM" id="MobiDB-lite"/>
    </source>
</evidence>
<feature type="region of interest" description="Disordered" evidence="1">
    <location>
        <begin position="132"/>
        <end position="155"/>
    </location>
</feature>
<proteinExistence type="predicted"/>
<keyword evidence="3" id="KW-1185">Reference proteome</keyword>
<feature type="region of interest" description="Disordered" evidence="1">
    <location>
        <begin position="65"/>
        <end position="98"/>
    </location>
</feature>
<reference evidence="2" key="2">
    <citation type="submission" date="2020-05" db="UniProtKB">
        <authorList>
            <consortium name="EnsemblMetazoa"/>
        </authorList>
    </citation>
    <scope>IDENTIFICATION</scope>
    <source>
        <strain evidence="2">A-37</strain>
    </source>
</reference>
<feature type="compositionally biased region" description="Basic residues" evidence="1">
    <location>
        <begin position="132"/>
        <end position="143"/>
    </location>
</feature>
<evidence type="ECO:0000313" key="3">
    <source>
        <dbReference type="Proteomes" id="UP000075883"/>
    </source>
</evidence>
<protein>
    <submittedName>
        <fullName evidence="2">Uncharacterized protein</fullName>
    </submittedName>
</protein>
<dbReference type="VEuPathDB" id="VectorBase:ACUA012329"/>
<organism evidence="2 3">
    <name type="scientific">Anopheles culicifacies</name>
    <dbReference type="NCBI Taxonomy" id="139723"/>
    <lineage>
        <taxon>Eukaryota</taxon>
        <taxon>Metazoa</taxon>
        <taxon>Ecdysozoa</taxon>
        <taxon>Arthropoda</taxon>
        <taxon>Hexapoda</taxon>
        <taxon>Insecta</taxon>
        <taxon>Pterygota</taxon>
        <taxon>Neoptera</taxon>
        <taxon>Endopterygota</taxon>
        <taxon>Diptera</taxon>
        <taxon>Nematocera</taxon>
        <taxon>Culicoidea</taxon>
        <taxon>Culicidae</taxon>
        <taxon>Anophelinae</taxon>
        <taxon>Anopheles</taxon>
        <taxon>culicifacies species complex</taxon>
    </lineage>
</organism>
<dbReference type="EMBL" id="AXCM01004091">
    <property type="status" value="NOT_ANNOTATED_CDS"/>
    <property type="molecule type" value="Genomic_DNA"/>
</dbReference>
<reference evidence="3" key="1">
    <citation type="submission" date="2013-09" db="EMBL/GenBank/DDBJ databases">
        <title>The Genome Sequence of Anopheles culicifacies species A.</title>
        <authorList>
            <consortium name="The Broad Institute Genomics Platform"/>
            <person name="Neafsey D.E."/>
            <person name="Besansky N."/>
            <person name="Howell P."/>
            <person name="Walton C."/>
            <person name="Young S.K."/>
            <person name="Zeng Q."/>
            <person name="Gargeya S."/>
            <person name="Fitzgerald M."/>
            <person name="Haas B."/>
            <person name="Abouelleil A."/>
            <person name="Allen A.W."/>
            <person name="Alvarado L."/>
            <person name="Arachchi H.M."/>
            <person name="Berlin A.M."/>
            <person name="Chapman S.B."/>
            <person name="Gainer-Dewar J."/>
            <person name="Goldberg J."/>
            <person name="Griggs A."/>
            <person name="Gujja S."/>
            <person name="Hansen M."/>
            <person name="Howarth C."/>
            <person name="Imamovic A."/>
            <person name="Ireland A."/>
            <person name="Larimer J."/>
            <person name="McCowan C."/>
            <person name="Murphy C."/>
            <person name="Pearson M."/>
            <person name="Poon T.W."/>
            <person name="Priest M."/>
            <person name="Roberts A."/>
            <person name="Saif S."/>
            <person name="Shea T."/>
            <person name="Sisk P."/>
            <person name="Sykes S."/>
            <person name="Wortman J."/>
            <person name="Nusbaum C."/>
            <person name="Birren B."/>
        </authorList>
    </citation>
    <scope>NUCLEOTIDE SEQUENCE [LARGE SCALE GENOMIC DNA]</scope>
    <source>
        <strain evidence="3">A-37</strain>
    </source>
</reference>
<feature type="region of interest" description="Disordered" evidence="1">
    <location>
        <begin position="1"/>
        <end position="50"/>
    </location>
</feature>
<evidence type="ECO:0000313" key="2">
    <source>
        <dbReference type="EnsemblMetazoa" id="ACUA012329-PA"/>
    </source>
</evidence>
<accession>A0A182M8U8</accession>
<dbReference type="AlphaFoldDB" id="A0A182M8U8"/>
<feature type="compositionally biased region" description="Low complexity" evidence="1">
    <location>
        <begin position="1"/>
        <end position="24"/>
    </location>
</feature>
<dbReference type="EnsemblMetazoa" id="ACUA012329-RA">
    <property type="protein sequence ID" value="ACUA012329-PA"/>
    <property type="gene ID" value="ACUA012329"/>
</dbReference>
<name>A0A182M8U8_9DIPT</name>
<sequence>MKPSPLSLPSSSFTSRSSSPLPASVGTMHQQTAACRSRKPSTTTITTTTTTTTTTTITTVDNNNTTTAMHRAGTGVGSRGDCSRTEAEPLHLSPPSSLPTTAAVVATTTPSLPVPALLPSCAMELHQDTCHSARRRRTVRRKVTAGAASPASAESLSDMALYYDPNSTSLLSGTTLLQLSNGK</sequence>